<dbReference type="RefSeq" id="WP_127826428.1">
    <property type="nucleotide sequence ID" value="NZ_RZYA01000001.1"/>
</dbReference>
<dbReference type="InterPro" id="IPR009081">
    <property type="entry name" value="PP-bd_ACP"/>
</dbReference>
<proteinExistence type="predicted"/>
<dbReference type="OrthoDB" id="3192863at2"/>
<sequence length="109" mass="11146">MSSSSPTTATTALTPVALGAPAPRAGAAPRVGAAVTSVLTEKFEVSPDSIRPDATLESLDLDSLALAELALALQDRLGVRVEESEATKRTTVAELTATLITRQTTAGAR</sequence>
<organism evidence="3 4">
    <name type="scientific">Streptomyces antnestii</name>
    <dbReference type="NCBI Taxonomy" id="2494256"/>
    <lineage>
        <taxon>Bacteria</taxon>
        <taxon>Bacillati</taxon>
        <taxon>Actinomycetota</taxon>
        <taxon>Actinomycetes</taxon>
        <taxon>Kitasatosporales</taxon>
        <taxon>Streptomycetaceae</taxon>
        <taxon>Streptomyces</taxon>
    </lineage>
</organism>
<dbReference type="Gene3D" id="1.10.1200.10">
    <property type="entry name" value="ACP-like"/>
    <property type="match status" value="1"/>
</dbReference>
<dbReference type="AlphaFoldDB" id="A0A3S2W1A6"/>
<gene>
    <name evidence="3" type="ORF">EOT10_02970</name>
</gene>
<dbReference type="EMBL" id="RZYA01000001">
    <property type="protein sequence ID" value="RVU28842.1"/>
    <property type="molecule type" value="Genomic_DNA"/>
</dbReference>
<accession>A0A3S2W1A6</accession>
<protein>
    <submittedName>
        <fullName evidence="3">Acyl carrier protein</fullName>
    </submittedName>
</protein>
<reference evidence="3 4" key="1">
    <citation type="submission" date="2019-01" db="EMBL/GenBank/DDBJ databases">
        <title>Genome sequences of Streptomyces and Rhizobium isolates collected from root and soil.</title>
        <authorList>
            <person name="Chhettri S."/>
            <person name="Sevigny J.L."/>
            <person name="Sen A."/>
            <person name="Ennis N."/>
            <person name="Tisa L."/>
        </authorList>
    </citation>
    <scope>NUCLEOTIDE SEQUENCE [LARGE SCALE GENOMIC DNA]</scope>
    <source>
        <strain evidence="3 4">San01</strain>
    </source>
</reference>
<keyword evidence="4" id="KW-1185">Reference proteome</keyword>
<evidence type="ECO:0000256" key="1">
    <source>
        <dbReference type="SAM" id="MobiDB-lite"/>
    </source>
</evidence>
<evidence type="ECO:0000313" key="3">
    <source>
        <dbReference type="EMBL" id="RVU28842.1"/>
    </source>
</evidence>
<dbReference type="Proteomes" id="UP000283128">
    <property type="component" value="Unassembled WGS sequence"/>
</dbReference>
<name>A0A3S2W1A6_9ACTN</name>
<feature type="region of interest" description="Disordered" evidence="1">
    <location>
        <begin position="1"/>
        <end position="27"/>
    </location>
</feature>
<comment type="caution">
    <text evidence="3">The sequence shown here is derived from an EMBL/GenBank/DDBJ whole genome shotgun (WGS) entry which is preliminary data.</text>
</comment>
<dbReference type="SUPFAM" id="SSF47336">
    <property type="entry name" value="ACP-like"/>
    <property type="match status" value="1"/>
</dbReference>
<dbReference type="PROSITE" id="PS50075">
    <property type="entry name" value="CARRIER"/>
    <property type="match status" value="1"/>
</dbReference>
<dbReference type="Pfam" id="PF00550">
    <property type="entry name" value="PP-binding"/>
    <property type="match status" value="1"/>
</dbReference>
<feature type="domain" description="Carrier" evidence="2">
    <location>
        <begin position="29"/>
        <end position="103"/>
    </location>
</feature>
<dbReference type="InterPro" id="IPR036736">
    <property type="entry name" value="ACP-like_sf"/>
</dbReference>
<evidence type="ECO:0000313" key="4">
    <source>
        <dbReference type="Proteomes" id="UP000283128"/>
    </source>
</evidence>
<evidence type="ECO:0000259" key="2">
    <source>
        <dbReference type="PROSITE" id="PS50075"/>
    </source>
</evidence>